<evidence type="ECO:0000313" key="8">
    <source>
        <dbReference type="Proteomes" id="UP000811492"/>
    </source>
</evidence>
<accession>A0ABS5M521</accession>
<feature type="transmembrane region" description="Helical" evidence="6">
    <location>
        <begin position="108"/>
        <end position="131"/>
    </location>
</feature>
<dbReference type="RefSeq" id="WP_211649279.1">
    <property type="nucleotide sequence ID" value="NZ_JAFEVO010000001.1"/>
</dbReference>
<dbReference type="EMBL" id="JAFEVO010000001">
    <property type="protein sequence ID" value="MBS3182287.1"/>
    <property type="molecule type" value="Genomic_DNA"/>
</dbReference>
<feature type="transmembrane region" description="Helical" evidence="6">
    <location>
        <begin position="16"/>
        <end position="38"/>
    </location>
</feature>
<organism evidence="7 8">
    <name type="scientific">Leucobacter manosquensis</name>
    <dbReference type="NCBI Taxonomy" id="2810611"/>
    <lineage>
        <taxon>Bacteria</taxon>
        <taxon>Bacillati</taxon>
        <taxon>Actinomycetota</taxon>
        <taxon>Actinomycetes</taxon>
        <taxon>Micrococcales</taxon>
        <taxon>Microbacteriaceae</taxon>
        <taxon>Leucobacter</taxon>
    </lineage>
</organism>
<evidence type="ECO:0000256" key="4">
    <source>
        <dbReference type="ARBA" id="ARBA00022989"/>
    </source>
</evidence>
<evidence type="ECO:0000256" key="6">
    <source>
        <dbReference type="SAM" id="Phobius"/>
    </source>
</evidence>
<dbReference type="Pfam" id="PF07690">
    <property type="entry name" value="MFS_1"/>
    <property type="match status" value="1"/>
</dbReference>
<feature type="transmembrane region" description="Helical" evidence="6">
    <location>
        <begin position="246"/>
        <end position="267"/>
    </location>
</feature>
<dbReference type="PANTHER" id="PTHR43124">
    <property type="entry name" value="PURINE EFFLUX PUMP PBUE"/>
    <property type="match status" value="1"/>
</dbReference>
<dbReference type="Proteomes" id="UP000811492">
    <property type="component" value="Unassembled WGS sequence"/>
</dbReference>
<feature type="transmembrane region" description="Helical" evidence="6">
    <location>
        <begin position="84"/>
        <end position="102"/>
    </location>
</feature>
<feature type="transmembrane region" description="Helical" evidence="6">
    <location>
        <begin position="171"/>
        <end position="190"/>
    </location>
</feature>
<feature type="transmembrane region" description="Helical" evidence="6">
    <location>
        <begin position="336"/>
        <end position="360"/>
    </location>
</feature>
<gene>
    <name evidence="7" type="ORF">JSQ98_08805</name>
</gene>
<protein>
    <submittedName>
        <fullName evidence="7">MFS transporter</fullName>
    </submittedName>
</protein>
<dbReference type="PANTHER" id="PTHR43124:SF3">
    <property type="entry name" value="CHLORAMPHENICOL EFFLUX PUMP RV0191"/>
    <property type="match status" value="1"/>
</dbReference>
<dbReference type="Gene3D" id="1.20.1250.20">
    <property type="entry name" value="MFS general substrate transporter like domains"/>
    <property type="match status" value="2"/>
</dbReference>
<evidence type="ECO:0000256" key="5">
    <source>
        <dbReference type="ARBA" id="ARBA00023136"/>
    </source>
</evidence>
<comment type="caution">
    <text evidence="7">The sequence shown here is derived from an EMBL/GenBank/DDBJ whole genome shotgun (WGS) entry which is preliminary data.</text>
</comment>
<feature type="transmembrane region" description="Helical" evidence="6">
    <location>
        <begin position="211"/>
        <end position="234"/>
    </location>
</feature>
<name>A0ABS5M521_9MICO</name>
<evidence type="ECO:0000256" key="1">
    <source>
        <dbReference type="ARBA" id="ARBA00004651"/>
    </source>
</evidence>
<keyword evidence="2" id="KW-1003">Cell membrane</keyword>
<reference evidence="7 8" key="1">
    <citation type="submission" date="2021-02" db="EMBL/GenBank/DDBJ databases">
        <title>Draft genome and description of Leucobacter sp nov strain Marseille-Q4368.</title>
        <authorList>
            <person name="Boxberger M."/>
            <person name="La Scola B."/>
        </authorList>
    </citation>
    <scope>NUCLEOTIDE SEQUENCE [LARGE SCALE GENOMIC DNA]</scope>
    <source>
        <strain evidence="7 8">Marseille-Q4368</strain>
    </source>
</reference>
<evidence type="ECO:0000256" key="2">
    <source>
        <dbReference type="ARBA" id="ARBA00022475"/>
    </source>
</evidence>
<evidence type="ECO:0000256" key="3">
    <source>
        <dbReference type="ARBA" id="ARBA00022692"/>
    </source>
</evidence>
<dbReference type="InterPro" id="IPR050189">
    <property type="entry name" value="MFS_Efflux_Transporters"/>
</dbReference>
<feature type="transmembrane region" description="Helical" evidence="6">
    <location>
        <begin position="143"/>
        <end position="165"/>
    </location>
</feature>
<evidence type="ECO:0000313" key="7">
    <source>
        <dbReference type="EMBL" id="MBS3182287.1"/>
    </source>
</evidence>
<comment type="subcellular location">
    <subcellularLocation>
        <location evidence="1">Cell membrane</location>
        <topology evidence="1">Multi-pass membrane protein</topology>
    </subcellularLocation>
</comment>
<dbReference type="InterPro" id="IPR011701">
    <property type="entry name" value="MFS"/>
</dbReference>
<dbReference type="InterPro" id="IPR036259">
    <property type="entry name" value="MFS_trans_sf"/>
</dbReference>
<feature type="transmembrane region" description="Helical" evidence="6">
    <location>
        <begin position="366"/>
        <end position="385"/>
    </location>
</feature>
<feature type="transmembrane region" description="Helical" evidence="6">
    <location>
        <begin position="279"/>
        <end position="297"/>
    </location>
</feature>
<keyword evidence="4 6" id="KW-1133">Transmembrane helix</keyword>
<keyword evidence="5 6" id="KW-0472">Membrane</keyword>
<proteinExistence type="predicted"/>
<feature type="transmembrane region" description="Helical" evidence="6">
    <location>
        <begin position="303"/>
        <end position="324"/>
    </location>
</feature>
<keyword evidence="3 6" id="KW-0812">Transmembrane</keyword>
<keyword evidence="8" id="KW-1185">Reference proteome</keyword>
<sequence>MSAQQRTRSRRATPQMWALVVAGTAVIAATYGLVRLAFGLHLPEMSREFGLGIATLGLISAGASVVYGLAACAGFLVGDRFPRALVLAAGLTAGGGSIGIALTHDVGIFSACAIVSSAGAGCASPGLVRIIHRAASPGDRATMQSVVNAGTGPGLVAAGCIAWSLAPDWRLAWVIAGGVTALATIAVLWLGREQASEGVEARSALRLPPAAWWASHRAALLAAAAFGFGAAAVWNYGRTALIDAGASAGVSLLAWVLLGVGGTAVILTAPLVRRLRPRSLWAVSTIPAAVSTAALGVSSGSPLLAGAVCAVFGWGYVTATGALIEWTTQIDGSRAATGTAVLFVVFMIGQAAGAAVVGALVAQLGYSGAFGVAAAAACAAGVLGYERQARRVRIK</sequence>
<feature type="transmembrane region" description="Helical" evidence="6">
    <location>
        <begin position="50"/>
        <end position="77"/>
    </location>
</feature>
<dbReference type="SUPFAM" id="SSF103473">
    <property type="entry name" value="MFS general substrate transporter"/>
    <property type="match status" value="1"/>
</dbReference>